<dbReference type="InterPro" id="IPR013249">
    <property type="entry name" value="RNA_pol_sigma70_r4_t2"/>
</dbReference>
<proteinExistence type="inferred from homology"/>
<dbReference type="PANTHER" id="PTHR43133">
    <property type="entry name" value="RNA POLYMERASE ECF-TYPE SIGMA FACTO"/>
    <property type="match status" value="1"/>
</dbReference>
<dbReference type="PANTHER" id="PTHR43133:SF63">
    <property type="entry name" value="RNA POLYMERASE SIGMA FACTOR FECI-RELATED"/>
    <property type="match status" value="1"/>
</dbReference>
<evidence type="ECO:0000313" key="8">
    <source>
        <dbReference type="Proteomes" id="UP001528673"/>
    </source>
</evidence>
<evidence type="ECO:0000256" key="3">
    <source>
        <dbReference type="ARBA" id="ARBA00023082"/>
    </source>
</evidence>
<dbReference type="InterPro" id="IPR007627">
    <property type="entry name" value="RNA_pol_sigma70_r2"/>
</dbReference>
<accession>A0ABT5MVZ2</accession>
<dbReference type="NCBIfam" id="TIGR02937">
    <property type="entry name" value="sigma70-ECF"/>
    <property type="match status" value="1"/>
</dbReference>
<dbReference type="InterPro" id="IPR013325">
    <property type="entry name" value="RNA_pol_sigma_r2"/>
</dbReference>
<evidence type="ECO:0000256" key="4">
    <source>
        <dbReference type="ARBA" id="ARBA00023163"/>
    </source>
</evidence>
<evidence type="ECO:0000259" key="5">
    <source>
        <dbReference type="Pfam" id="PF04542"/>
    </source>
</evidence>
<dbReference type="Gene3D" id="1.10.10.10">
    <property type="entry name" value="Winged helix-like DNA-binding domain superfamily/Winged helix DNA-binding domain"/>
    <property type="match status" value="1"/>
</dbReference>
<name>A0ABT5MVZ2_9BURK</name>
<comment type="caution">
    <text evidence="7">The sequence shown here is derived from an EMBL/GenBank/DDBJ whole genome shotgun (WGS) entry which is preliminary data.</text>
</comment>
<feature type="domain" description="RNA polymerase sigma-70 region 2" evidence="5">
    <location>
        <begin position="2"/>
        <end position="67"/>
    </location>
</feature>
<comment type="similarity">
    <text evidence="1">Belongs to the sigma-70 factor family. ECF subfamily.</text>
</comment>
<evidence type="ECO:0000256" key="1">
    <source>
        <dbReference type="ARBA" id="ARBA00010641"/>
    </source>
</evidence>
<organism evidence="7 8">
    <name type="scientific">Curvibacter cyanobacteriorum</name>
    <dbReference type="NCBI Taxonomy" id="3026422"/>
    <lineage>
        <taxon>Bacteria</taxon>
        <taxon>Pseudomonadati</taxon>
        <taxon>Pseudomonadota</taxon>
        <taxon>Betaproteobacteria</taxon>
        <taxon>Burkholderiales</taxon>
        <taxon>Comamonadaceae</taxon>
        <taxon>Curvibacter</taxon>
    </lineage>
</organism>
<sequence>MLERYHLELLNFLTRQVNCRHTAADMAQDCYLRVMTAQSAGMSVLNARALLYRTARNLIIDLHRRNQVRRHEELDALPEEQHPAAPQHLQPDEQLASRQAIEAYARTIESLPQRCREAFELHVHEGFSHAEIARHMGISVSMVEKHLVRAMSACRHCQWRLRHVAGVPDAEPMQRPQAHTGQCVTWQA</sequence>
<dbReference type="Gene3D" id="1.10.1740.10">
    <property type="match status" value="1"/>
</dbReference>
<dbReference type="Pfam" id="PF08281">
    <property type="entry name" value="Sigma70_r4_2"/>
    <property type="match status" value="1"/>
</dbReference>
<evidence type="ECO:0000256" key="2">
    <source>
        <dbReference type="ARBA" id="ARBA00023015"/>
    </source>
</evidence>
<keyword evidence="3" id="KW-0731">Sigma factor</keyword>
<dbReference type="InterPro" id="IPR036388">
    <property type="entry name" value="WH-like_DNA-bd_sf"/>
</dbReference>
<keyword evidence="4" id="KW-0804">Transcription</keyword>
<dbReference type="Proteomes" id="UP001528673">
    <property type="component" value="Unassembled WGS sequence"/>
</dbReference>
<reference evidence="7 8" key="1">
    <citation type="submission" date="2023-02" db="EMBL/GenBank/DDBJ databases">
        <title>Bacterial whole genomic sequence of Curvibacter sp. HBC61.</title>
        <authorList>
            <person name="Le V."/>
            <person name="Ko S.-R."/>
            <person name="Ahn C.-Y."/>
            <person name="Oh H.-M."/>
        </authorList>
    </citation>
    <scope>NUCLEOTIDE SEQUENCE [LARGE SCALE GENOMIC DNA]</scope>
    <source>
        <strain evidence="7 8">HBC61</strain>
    </source>
</reference>
<dbReference type="EMBL" id="JAQSIP010000001">
    <property type="protein sequence ID" value="MDD0837456.1"/>
    <property type="molecule type" value="Genomic_DNA"/>
</dbReference>
<dbReference type="Pfam" id="PF04542">
    <property type="entry name" value="Sigma70_r2"/>
    <property type="match status" value="1"/>
</dbReference>
<protein>
    <submittedName>
        <fullName evidence="7">Sigma-70 family RNA polymerase sigma factor</fullName>
    </submittedName>
</protein>
<dbReference type="InterPro" id="IPR013324">
    <property type="entry name" value="RNA_pol_sigma_r3/r4-like"/>
</dbReference>
<dbReference type="InterPro" id="IPR039425">
    <property type="entry name" value="RNA_pol_sigma-70-like"/>
</dbReference>
<keyword evidence="8" id="KW-1185">Reference proteome</keyword>
<feature type="domain" description="RNA polymerase sigma factor 70 region 4 type 2" evidence="6">
    <location>
        <begin position="102"/>
        <end position="154"/>
    </location>
</feature>
<dbReference type="SUPFAM" id="SSF88659">
    <property type="entry name" value="Sigma3 and sigma4 domains of RNA polymerase sigma factors"/>
    <property type="match status" value="1"/>
</dbReference>
<keyword evidence="2" id="KW-0805">Transcription regulation</keyword>
<evidence type="ECO:0000313" key="7">
    <source>
        <dbReference type="EMBL" id="MDD0837456.1"/>
    </source>
</evidence>
<evidence type="ECO:0000259" key="6">
    <source>
        <dbReference type="Pfam" id="PF08281"/>
    </source>
</evidence>
<dbReference type="SUPFAM" id="SSF88946">
    <property type="entry name" value="Sigma2 domain of RNA polymerase sigma factors"/>
    <property type="match status" value="1"/>
</dbReference>
<dbReference type="InterPro" id="IPR014284">
    <property type="entry name" value="RNA_pol_sigma-70_dom"/>
</dbReference>
<gene>
    <name evidence="7" type="ORF">PSQ40_02615</name>
</gene>